<dbReference type="Gene3D" id="3.30.2090.10">
    <property type="entry name" value="Multidrug efflux transporter AcrB TolC docking domain, DN and DC subdomains"/>
    <property type="match status" value="2"/>
</dbReference>
<protein>
    <recommendedName>
        <fullName evidence="9">Efflux pump membrane transporter</fullName>
    </recommendedName>
</protein>
<name>A0A0K8QRU3_9GAMM</name>
<keyword evidence="12" id="KW-1185">Reference proteome</keyword>
<evidence type="ECO:0000256" key="9">
    <source>
        <dbReference type="RuleBase" id="RU364070"/>
    </source>
</evidence>
<dbReference type="SUPFAM" id="SSF82693">
    <property type="entry name" value="Multidrug efflux transporter AcrB pore domain, PN1, PN2, PC1 and PC2 subdomains"/>
    <property type="match status" value="4"/>
</dbReference>
<feature type="transmembrane region" description="Helical" evidence="9">
    <location>
        <begin position="392"/>
        <end position="413"/>
    </location>
</feature>
<dbReference type="Gene3D" id="1.20.1640.10">
    <property type="entry name" value="Multidrug efflux transporter AcrB transmembrane domain"/>
    <property type="match status" value="2"/>
</dbReference>
<dbReference type="InterPro" id="IPR004764">
    <property type="entry name" value="MdtF-like"/>
</dbReference>
<evidence type="ECO:0000256" key="5">
    <source>
        <dbReference type="ARBA" id="ARBA00022519"/>
    </source>
</evidence>
<feature type="transmembrane region" description="Helical" evidence="9">
    <location>
        <begin position="991"/>
        <end position="1017"/>
    </location>
</feature>
<comment type="similarity">
    <text evidence="2 9">Belongs to the resistance-nodulation-cell division (RND) (TC 2.A.6) family.</text>
</comment>
<evidence type="ECO:0000256" key="6">
    <source>
        <dbReference type="ARBA" id="ARBA00022692"/>
    </source>
</evidence>
<evidence type="ECO:0000313" key="10">
    <source>
        <dbReference type="EMBL" id="GAN43799.1"/>
    </source>
</evidence>
<evidence type="ECO:0000256" key="2">
    <source>
        <dbReference type="ARBA" id="ARBA00010942"/>
    </source>
</evidence>
<accession>A0A0K8QRU3</accession>
<keyword evidence="5 9" id="KW-0997">Cell inner membrane</keyword>
<dbReference type="Gene3D" id="3.30.70.1440">
    <property type="entry name" value="Multidrug efflux transporter AcrB pore domain"/>
    <property type="match status" value="1"/>
</dbReference>
<dbReference type="Gene3D" id="3.30.70.1320">
    <property type="entry name" value="Multidrug efflux transporter AcrB pore domain like"/>
    <property type="match status" value="1"/>
</dbReference>
<dbReference type="FunFam" id="1.20.1640.10:FF:000001">
    <property type="entry name" value="Efflux pump membrane transporter"/>
    <property type="match status" value="1"/>
</dbReference>
<dbReference type="OrthoDB" id="9757904at2"/>
<feature type="transmembrane region" description="Helical" evidence="9">
    <location>
        <begin position="960"/>
        <end position="979"/>
    </location>
</feature>
<dbReference type="GO" id="GO:0009636">
    <property type="term" value="P:response to toxic substance"/>
    <property type="evidence" value="ECO:0007669"/>
    <property type="project" value="UniProtKB-ARBA"/>
</dbReference>
<comment type="subcellular location">
    <subcellularLocation>
        <location evidence="1 9">Cell inner membrane</location>
        <topology evidence="1 9">Multi-pass membrane protein</topology>
    </subcellularLocation>
</comment>
<dbReference type="Proteomes" id="UP000253740">
    <property type="component" value="Unassembled WGS sequence"/>
</dbReference>
<dbReference type="PANTHER" id="PTHR32063">
    <property type="match status" value="1"/>
</dbReference>
<reference evidence="11" key="2">
    <citation type="submission" date="2015-08" db="EMBL/GenBank/DDBJ databases">
        <title>Complete DNA Sequence of Pseudomonas syringae pv. actinidiae, the Causal Agent of Kiwifruit Canker Disease.</title>
        <authorList>
            <person name="Rikkerink E.H.A."/>
            <person name="Fineran P.C."/>
        </authorList>
    </citation>
    <scope>NUCLEOTIDE SEQUENCE</scope>
    <source>
        <strain evidence="11">SkMP5</strain>
    </source>
</reference>
<feature type="transmembrane region" description="Helical" evidence="9">
    <location>
        <begin position="536"/>
        <end position="553"/>
    </location>
</feature>
<keyword evidence="7 9" id="KW-1133">Transmembrane helix</keyword>
<dbReference type="InterPro" id="IPR001036">
    <property type="entry name" value="Acrflvin-R"/>
</dbReference>
<dbReference type="InterPro" id="IPR027463">
    <property type="entry name" value="AcrB_DN_DC_subdom"/>
</dbReference>
<dbReference type="EMBL" id="DF970270">
    <property type="protein sequence ID" value="GAP67386.1"/>
    <property type="molecule type" value="Genomic_DNA"/>
</dbReference>
<dbReference type="RefSeq" id="WP_062537933.1">
    <property type="nucleotide sequence ID" value="NZ_DF970270.1"/>
</dbReference>
<feature type="transmembrane region" description="Helical" evidence="9">
    <location>
        <begin position="366"/>
        <end position="386"/>
    </location>
</feature>
<evidence type="ECO:0000256" key="7">
    <source>
        <dbReference type="ARBA" id="ARBA00022989"/>
    </source>
</evidence>
<feature type="transmembrane region" description="Helical" evidence="9">
    <location>
        <begin position="914"/>
        <end position="939"/>
    </location>
</feature>
<proteinExistence type="inferred from homology"/>
<dbReference type="Gene3D" id="3.30.70.1430">
    <property type="entry name" value="Multidrug efflux transporter AcrB pore domain"/>
    <property type="match status" value="2"/>
</dbReference>
<sequence>MARFFIDRPVFAWVIALLITLAGTIAIFNMPVEAYPSIAPPSINVSATYPGASAQVIEQSVTSVIEQQLTGLDGLLYFSSTSSQSGQAQITVTFENGTNLDIAAVQVQNQVDRAMPRLPQEVQRQGVRVQKASAGFLEVVALRATDGRYDSYALNNLVASQVLDQIQRVPGVGSANQFGSEYAMRIWLNPEKLQGYALTATDVLDAVRAQNVQVAAGSIGAQPNVGGQALTAAVTAESRFTDPQQFRDIILRANADGTVVRLGDVARVELGAYAYTLDSRVDGQPIAAFGIQLLPGANALQVAEAVSARMNELARNFPPGVSWFIPYDSSTFVRTSIEEVAKTLFEAIVLVVLVMWLFLQNIRATLIPTLVVPVALTGAFAGMWIAGFSVNVLSLFGLVLAIGLVVDDAIVVVENVERIMSEEGLPPKEATRKAMDQITGAIVAITVVLAAVFIPSALLSGSVGAIYRQFALTIAISMGLSALMALTFTPALCASLLKPVHGEPKGMGWFNRGFARVSGAYLDRVGKALRHAPRWVFAYLLVVGACVLLFWRLPTSFLPDEDQGYVFALVQLPPGATMDRTVSVEAEMTRILKRHPAVQHVLTVAGFSFIGQGENVGLGFIRLKDWDRRDVGALQFIDWANRRFAGMPEARVFFSNLPTIRGLGQFGGFDFRLEDRAGQGHDKLVAARDLLLAKAASDPDLQNVRQNGLADAPQLQLHLDRVQTQSMGVSIGDVYNALQLMLAPVYANDFFYQGRVLRVVIQADAPFRMHPDDLQHYYTKNAAGAMVPLSSVIDAGWTVGSPSLDRYNGYGAVAITGSAPPGKSSGDAMKAMERIVANDLPQGFGFEWSGQSYQEILSGAQAPIVFSLSLIVVFLCLAALYESWSIPFAVMLVVPLGVFGALVLTTLRGLPNDIYFKVGLIAIIGLSAKNAILIIEFAVAAQRRGMGAIAATLQACRLRLRPILMTSIAFILGVLPLAVSTGAGANSRHAIGTGVMGGMLGATLLGVLLVPVFYLVVRRLLGDRTDGTEDSGDDVIRPFD</sequence>
<organism evidence="11">
    <name type="scientific">Mizugakiibacter sediminis</name>
    <dbReference type="NCBI Taxonomy" id="1475481"/>
    <lineage>
        <taxon>Bacteria</taxon>
        <taxon>Pseudomonadati</taxon>
        <taxon>Pseudomonadota</taxon>
        <taxon>Gammaproteobacteria</taxon>
        <taxon>Lysobacterales</taxon>
        <taxon>Rhodanobacteraceae</taxon>
        <taxon>Mizugakiibacter</taxon>
    </lineage>
</organism>
<feature type="transmembrane region" description="Helical" evidence="9">
    <location>
        <begin position="862"/>
        <end position="881"/>
    </location>
</feature>
<reference evidence="10" key="1">
    <citation type="submission" date="2015-03" db="EMBL/GenBank/DDBJ databases">
        <title>Draft genome sequence of Mizugakiibacter sediminis skMP5.</title>
        <authorList>
            <person name="Watanabe T."/>
            <person name="Kojima H."/>
            <person name="Fukui M."/>
        </authorList>
    </citation>
    <scope>NUCLEOTIDE SEQUENCE</scope>
    <source>
        <strain evidence="10">SkMP5</strain>
    </source>
</reference>
<dbReference type="Pfam" id="PF00873">
    <property type="entry name" value="ACR_tran"/>
    <property type="match status" value="1"/>
</dbReference>
<evidence type="ECO:0000256" key="4">
    <source>
        <dbReference type="ARBA" id="ARBA00022475"/>
    </source>
</evidence>
<keyword evidence="3 9" id="KW-0813">Transport</keyword>
<feature type="transmembrane region" description="Helical" evidence="9">
    <location>
        <begin position="340"/>
        <end position="359"/>
    </location>
</feature>
<dbReference type="HOGENOM" id="CLU_002755_1_1_6"/>
<dbReference type="NCBIfam" id="TIGR00915">
    <property type="entry name" value="2A0602"/>
    <property type="match status" value="1"/>
</dbReference>
<dbReference type="STRING" id="1475481.GCA_000953855_02755"/>
<keyword evidence="4" id="KW-1003">Cell membrane</keyword>
<evidence type="ECO:0000313" key="11">
    <source>
        <dbReference type="EMBL" id="GAP67386.1"/>
    </source>
</evidence>
<dbReference type="GO" id="GO:0042910">
    <property type="term" value="F:xenobiotic transmembrane transporter activity"/>
    <property type="evidence" value="ECO:0007669"/>
    <property type="project" value="TreeGrafter"/>
</dbReference>
<evidence type="ECO:0000313" key="12">
    <source>
        <dbReference type="Proteomes" id="UP000253740"/>
    </source>
</evidence>
<dbReference type="AlphaFoldDB" id="A0A0K8QRU3"/>
<keyword evidence="8 9" id="KW-0472">Membrane</keyword>
<comment type="caution">
    <text evidence="9">Lacks conserved residue(s) required for the propagation of feature annotation.</text>
</comment>
<dbReference type="GO" id="GO:0005886">
    <property type="term" value="C:plasma membrane"/>
    <property type="evidence" value="ECO:0007669"/>
    <property type="project" value="UniProtKB-SubCell"/>
</dbReference>
<dbReference type="SUPFAM" id="SSF82866">
    <property type="entry name" value="Multidrug efflux transporter AcrB transmembrane domain"/>
    <property type="match status" value="2"/>
</dbReference>
<feature type="transmembrane region" description="Helical" evidence="9">
    <location>
        <begin position="888"/>
        <end position="908"/>
    </location>
</feature>
<evidence type="ECO:0000256" key="1">
    <source>
        <dbReference type="ARBA" id="ARBA00004429"/>
    </source>
</evidence>
<feature type="transmembrane region" description="Helical" evidence="9">
    <location>
        <begin position="470"/>
        <end position="497"/>
    </location>
</feature>
<evidence type="ECO:0000256" key="3">
    <source>
        <dbReference type="ARBA" id="ARBA00022448"/>
    </source>
</evidence>
<dbReference type="NCBIfam" id="NF000282">
    <property type="entry name" value="RND_permease_1"/>
    <property type="match status" value="1"/>
</dbReference>
<dbReference type="PRINTS" id="PR00702">
    <property type="entry name" value="ACRIFLAVINRP"/>
</dbReference>
<evidence type="ECO:0000256" key="8">
    <source>
        <dbReference type="ARBA" id="ARBA00023136"/>
    </source>
</evidence>
<keyword evidence="6 9" id="KW-0812">Transmembrane</keyword>
<dbReference type="SUPFAM" id="SSF82714">
    <property type="entry name" value="Multidrug efflux transporter AcrB TolC docking domain, DN and DC subdomains"/>
    <property type="match status" value="2"/>
</dbReference>
<dbReference type="FunFam" id="3.30.70.1430:FF:000001">
    <property type="entry name" value="Efflux pump membrane transporter"/>
    <property type="match status" value="1"/>
</dbReference>
<feature type="transmembrane region" description="Helical" evidence="9">
    <location>
        <begin position="434"/>
        <end position="458"/>
    </location>
</feature>
<dbReference type="GO" id="GO:0015562">
    <property type="term" value="F:efflux transmembrane transporter activity"/>
    <property type="evidence" value="ECO:0007669"/>
    <property type="project" value="InterPro"/>
</dbReference>
<dbReference type="PANTHER" id="PTHR32063:SF13">
    <property type="entry name" value="MULTIDRUG EFFLUX PUMP SUBUNIT ACRB-RELATED"/>
    <property type="match status" value="1"/>
</dbReference>
<gene>
    <name evidence="10" type="ORF">MBSD_0311</name>
    <name evidence="11" type="ORF">MBSD_n2708</name>
</gene>
<dbReference type="EMBL" id="DF952378">
    <property type="protein sequence ID" value="GAN43799.1"/>
    <property type="molecule type" value="Genomic_DNA"/>
</dbReference>